<evidence type="ECO:0000313" key="2">
    <source>
        <dbReference type="Proteomes" id="UP001151760"/>
    </source>
</evidence>
<organism evidence="1 2">
    <name type="scientific">Tanacetum coccineum</name>
    <dbReference type="NCBI Taxonomy" id="301880"/>
    <lineage>
        <taxon>Eukaryota</taxon>
        <taxon>Viridiplantae</taxon>
        <taxon>Streptophyta</taxon>
        <taxon>Embryophyta</taxon>
        <taxon>Tracheophyta</taxon>
        <taxon>Spermatophyta</taxon>
        <taxon>Magnoliopsida</taxon>
        <taxon>eudicotyledons</taxon>
        <taxon>Gunneridae</taxon>
        <taxon>Pentapetalae</taxon>
        <taxon>asterids</taxon>
        <taxon>campanulids</taxon>
        <taxon>Asterales</taxon>
        <taxon>Asteraceae</taxon>
        <taxon>Asteroideae</taxon>
        <taxon>Anthemideae</taxon>
        <taxon>Anthemidinae</taxon>
        <taxon>Tanacetum</taxon>
    </lineage>
</organism>
<accession>A0ABQ5GSL4</accession>
<reference evidence="1" key="1">
    <citation type="journal article" date="2022" name="Int. J. Mol. Sci.">
        <title>Draft Genome of Tanacetum Coccineum: Genomic Comparison of Closely Related Tanacetum-Family Plants.</title>
        <authorList>
            <person name="Yamashiro T."/>
            <person name="Shiraishi A."/>
            <person name="Nakayama K."/>
            <person name="Satake H."/>
        </authorList>
    </citation>
    <scope>NUCLEOTIDE SEQUENCE</scope>
</reference>
<evidence type="ECO:0000313" key="1">
    <source>
        <dbReference type="EMBL" id="GJT78370.1"/>
    </source>
</evidence>
<comment type="caution">
    <text evidence="1">The sequence shown here is derived from an EMBL/GenBank/DDBJ whole genome shotgun (WGS) entry which is preliminary data.</text>
</comment>
<dbReference type="Proteomes" id="UP001151760">
    <property type="component" value="Unassembled WGS sequence"/>
</dbReference>
<keyword evidence="2" id="KW-1185">Reference proteome</keyword>
<reference evidence="1" key="2">
    <citation type="submission" date="2022-01" db="EMBL/GenBank/DDBJ databases">
        <authorList>
            <person name="Yamashiro T."/>
            <person name="Shiraishi A."/>
            <person name="Satake H."/>
            <person name="Nakayama K."/>
        </authorList>
    </citation>
    <scope>NUCLEOTIDE SEQUENCE</scope>
</reference>
<gene>
    <name evidence="1" type="ORF">Tco_1045095</name>
</gene>
<proteinExistence type="predicted"/>
<sequence length="160" mass="17742">MFVVSSSWTTVRSSTPSTSALSRALVKTLSIDEACYGWFQGCYKLGERETLLAEVVVLHNQGNILYRFPSLQRIASQCSKISSTKRAMVGGLGDLCDTAAFPAVVVVLAGSWWITEKSQDLFPALQGMYILYVMLLFVKWHRDSLNSDFVLLTPVELVPV</sequence>
<name>A0ABQ5GSL4_9ASTR</name>
<dbReference type="EMBL" id="BQNB010018795">
    <property type="protein sequence ID" value="GJT78370.1"/>
    <property type="molecule type" value="Genomic_DNA"/>
</dbReference>
<protein>
    <submittedName>
        <fullName evidence="1">Uncharacterized protein</fullName>
    </submittedName>
</protein>